<keyword evidence="4" id="KW-1185">Reference proteome</keyword>
<feature type="signal peptide" evidence="2">
    <location>
        <begin position="1"/>
        <end position="20"/>
    </location>
</feature>
<organism evidence="3 4">
    <name type="scientific">Brevundimonas terrae</name>
    <dbReference type="NCBI Taxonomy" id="363631"/>
    <lineage>
        <taxon>Bacteria</taxon>
        <taxon>Pseudomonadati</taxon>
        <taxon>Pseudomonadota</taxon>
        <taxon>Alphaproteobacteria</taxon>
        <taxon>Caulobacterales</taxon>
        <taxon>Caulobacteraceae</taxon>
        <taxon>Brevundimonas</taxon>
    </lineage>
</organism>
<evidence type="ECO:0000256" key="2">
    <source>
        <dbReference type="SAM" id="SignalP"/>
    </source>
</evidence>
<gene>
    <name evidence="3" type="ORF">GCM10009093_06100</name>
</gene>
<feature type="region of interest" description="Disordered" evidence="1">
    <location>
        <begin position="47"/>
        <end position="68"/>
    </location>
</feature>
<proteinExistence type="predicted"/>
<comment type="caution">
    <text evidence="3">The sequence shown here is derived from an EMBL/GenBank/DDBJ whole genome shotgun (WGS) entry which is preliminary data.</text>
</comment>
<evidence type="ECO:0000256" key="1">
    <source>
        <dbReference type="SAM" id="MobiDB-lite"/>
    </source>
</evidence>
<name>A0ABN0Y3G7_9CAUL</name>
<sequence>MAYQISKLWLAAALIVPLAACNPASPPSDPAPPPVIPPTTPAAASVAMTTAVQSVNPSLSPEGQPLEQPLSCLDERGPQQAGNLVQRCLAVSPATRPPCNVQNPCAMIEDEIKRSCDMYGPTETKPKECAA</sequence>
<dbReference type="RefSeq" id="WP_167175363.1">
    <property type="nucleotide sequence ID" value="NZ_BAAAEJ010000003.1"/>
</dbReference>
<feature type="chain" id="PRO_5045035912" description="Secreted protein" evidence="2">
    <location>
        <begin position="21"/>
        <end position="131"/>
    </location>
</feature>
<evidence type="ECO:0008006" key="5">
    <source>
        <dbReference type="Google" id="ProtNLM"/>
    </source>
</evidence>
<evidence type="ECO:0000313" key="4">
    <source>
        <dbReference type="Proteomes" id="UP001500791"/>
    </source>
</evidence>
<protein>
    <recommendedName>
        <fullName evidence="5">Secreted protein</fullName>
    </recommendedName>
</protein>
<reference evidence="3 4" key="1">
    <citation type="journal article" date="2019" name="Int. J. Syst. Evol. Microbiol.">
        <title>The Global Catalogue of Microorganisms (GCM) 10K type strain sequencing project: providing services to taxonomists for standard genome sequencing and annotation.</title>
        <authorList>
            <consortium name="The Broad Institute Genomics Platform"/>
            <consortium name="The Broad Institute Genome Sequencing Center for Infectious Disease"/>
            <person name="Wu L."/>
            <person name="Ma J."/>
        </authorList>
    </citation>
    <scope>NUCLEOTIDE SEQUENCE [LARGE SCALE GENOMIC DNA]</scope>
    <source>
        <strain evidence="3 4">JCM 13476</strain>
    </source>
</reference>
<accession>A0ABN0Y3G7</accession>
<dbReference type="Proteomes" id="UP001500791">
    <property type="component" value="Unassembled WGS sequence"/>
</dbReference>
<dbReference type="EMBL" id="BAAAEJ010000003">
    <property type="protein sequence ID" value="GAA0381907.1"/>
    <property type="molecule type" value="Genomic_DNA"/>
</dbReference>
<evidence type="ECO:0000313" key="3">
    <source>
        <dbReference type="EMBL" id="GAA0381907.1"/>
    </source>
</evidence>
<keyword evidence="2" id="KW-0732">Signal</keyword>